<dbReference type="EMBL" id="CP104067">
    <property type="protein sequence ID" value="WAH42140.1"/>
    <property type="molecule type" value="Genomic_DNA"/>
</dbReference>
<reference evidence="1" key="1">
    <citation type="submission" date="2022-08" db="EMBL/GenBank/DDBJ databases">
        <title>Alicyclobacillus fastidiosus DSM 17978, complete genome.</title>
        <authorList>
            <person name="Wang Q."/>
            <person name="Cai R."/>
            <person name="Wang Z."/>
        </authorList>
    </citation>
    <scope>NUCLEOTIDE SEQUENCE</scope>
    <source>
        <strain evidence="1">DSM 17978</strain>
    </source>
</reference>
<proteinExistence type="predicted"/>
<dbReference type="Proteomes" id="UP001164761">
    <property type="component" value="Chromosome"/>
</dbReference>
<dbReference type="SUPFAM" id="SSF52309">
    <property type="entry name" value="N-(deoxy)ribosyltransferase-like"/>
    <property type="match status" value="1"/>
</dbReference>
<dbReference type="InterPro" id="IPR025518">
    <property type="entry name" value="DUF4406"/>
</dbReference>
<keyword evidence="2" id="KW-1185">Reference proteome</keyword>
<organism evidence="1 2">
    <name type="scientific">Alicyclobacillus fastidiosus</name>
    <dbReference type="NCBI Taxonomy" id="392011"/>
    <lineage>
        <taxon>Bacteria</taxon>
        <taxon>Bacillati</taxon>
        <taxon>Bacillota</taxon>
        <taxon>Bacilli</taxon>
        <taxon>Bacillales</taxon>
        <taxon>Alicyclobacillaceae</taxon>
        <taxon>Alicyclobacillus</taxon>
    </lineage>
</organism>
<evidence type="ECO:0000313" key="1">
    <source>
        <dbReference type="EMBL" id="WAH42140.1"/>
    </source>
</evidence>
<dbReference type="Pfam" id="PF14359">
    <property type="entry name" value="DUF4406"/>
    <property type="match status" value="1"/>
</dbReference>
<protein>
    <submittedName>
        <fullName evidence="1">DUF4406 domain-containing protein</fullName>
    </submittedName>
</protein>
<gene>
    <name evidence="1" type="ORF">NZD89_01075</name>
</gene>
<sequence length="119" mass="13285">MVHIYLSGPMSGHPDFNRPAFHNAAYLLRAIGYTVTNPAEQEITGASWSDYMRHDLALMMKADCVVTLEGWRQSRGASLEVYVAEQIGIPVYDLAHVLSVESHPSTRLDSRVQQLSLNL</sequence>
<accession>A0ABY6ZJQ6</accession>
<evidence type="ECO:0000313" key="2">
    <source>
        <dbReference type="Proteomes" id="UP001164761"/>
    </source>
</evidence>
<name>A0ABY6ZJQ6_9BACL</name>
<dbReference type="RefSeq" id="WP_268006034.1">
    <property type="nucleotide sequence ID" value="NZ_BSUT01000001.1"/>
</dbReference>
<dbReference type="Gene3D" id="3.40.50.450">
    <property type="match status" value="1"/>
</dbReference>